<feature type="transmembrane region" description="Helical" evidence="7">
    <location>
        <begin position="557"/>
        <end position="575"/>
    </location>
</feature>
<dbReference type="GO" id="GO:0000981">
    <property type="term" value="F:DNA-binding transcription factor activity, RNA polymerase II-specific"/>
    <property type="evidence" value="ECO:0007669"/>
    <property type="project" value="InterPro"/>
</dbReference>
<evidence type="ECO:0000256" key="7">
    <source>
        <dbReference type="SAM" id="Phobius"/>
    </source>
</evidence>
<name>A0A0D2FZT7_9EURO</name>
<reference evidence="9 10" key="1">
    <citation type="submission" date="2015-01" db="EMBL/GenBank/DDBJ databases">
        <title>The Genome Sequence of Capronia semiimmersa CBS27337.</title>
        <authorList>
            <consortium name="The Broad Institute Genomics Platform"/>
            <person name="Cuomo C."/>
            <person name="de Hoog S."/>
            <person name="Gorbushina A."/>
            <person name="Stielow B."/>
            <person name="Teixiera M."/>
            <person name="Abouelleil A."/>
            <person name="Chapman S.B."/>
            <person name="Priest M."/>
            <person name="Young S.K."/>
            <person name="Wortman J."/>
            <person name="Nusbaum C."/>
            <person name="Birren B."/>
        </authorList>
    </citation>
    <scope>NUCLEOTIDE SEQUENCE [LARGE SCALE GENOMIC DNA]</scope>
    <source>
        <strain evidence="9 10">CBS 27337</strain>
    </source>
</reference>
<proteinExistence type="predicted"/>
<dbReference type="HOGENOM" id="CLU_008137_1_0_1"/>
<dbReference type="InterPro" id="IPR036864">
    <property type="entry name" value="Zn2-C6_fun-type_DNA-bd_sf"/>
</dbReference>
<dbReference type="SMART" id="SM00906">
    <property type="entry name" value="Fungal_trans"/>
    <property type="match status" value="1"/>
</dbReference>
<feature type="domain" description="Zn(2)-C6 fungal-type" evidence="8">
    <location>
        <begin position="69"/>
        <end position="98"/>
    </location>
</feature>
<evidence type="ECO:0000256" key="3">
    <source>
        <dbReference type="ARBA" id="ARBA00023125"/>
    </source>
</evidence>
<evidence type="ECO:0000259" key="8">
    <source>
        <dbReference type="PROSITE" id="PS50048"/>
    </source>
</evidence>
<keyword evidence="5" id="KW-0539">Nucleus</keyword>
<dbReference type="Pfam" id="PF00172">
    <property type="entry name" value="Zn_clus"/>
    <property type="match status" value="1"/>
</dbReference>
<evidence type="ECO:0000256" key="1">
    <source>
        <dbReference type="ARBA" id="ARBA00022723"/>
    </source>
</evidence>
<keyword evidence="1" id="KW-0479">Metal-binding</keyword>
<evidence type="ECO:0000256" key="4">
    <source>
        <dbReference type="ARBA" id="ARBA00023163"/>
    </source>
</evidence>
<evidence type="ECO:0000256" key="6">
    <source>
        <dbReference type="SAM" id="MobiDB-lite"/>
    </source>
</evidence>
<keyword evidence="7" id="KW-0812">Transmembrane</keyword>
<dbReference type="GO" id="GO:0000435">
    <property type="term" value="P:positive regulation of transcription from RNA polymerase II promoter by galactose"/>
    <property type="evidence" value="ECO:0007669"/>
    <property type="project" value="TreeGrafter"/>
</dbReference>
<keyword evidence="7" id="KW-1133">Transmembrane helix</keyword>
<dbReference type="GO" id="GO:0006351">
    <property type="term" value="P:DNA-templated transcription"/>
    <property type="evidence" value="ECO:0007669"/>
    <property type="project" value="InterPro"/>
</dbReference>
<dbReference type="PROSITE" id="PS00463">
    <property type="entry name" value="ZN2_CY6_FUNGAL_1"/>
    <property type="match status" value="1"/>
</dbReference>
<keyword evidence="10" id="KW-1185">Reference proteome</keyword>
<dbReference type="GO" id="GO:0008270">
    <property type="term" value="F:zinc ion binding"/>
    <property type="evidence" value="ECO:0007669"/>
    <property type="project" value="InterPro"/>
</dbReference>
<feature type="region of interest" description="Disordered" evidence="6">
    <location>
        <begin position="1"/>
        <end position="63"/>
    </location>
</feature>
<evidence type="ECO:0000256" key="5">
    <source>
        <dbReference type="ARBA" id="ARBA00023242"/>
    </source>
</evidence>
<dbReference type="InterPro" id="IPR007219">
    <property type="entry name" value="XnlR_reg_dom"/>
</dbReference>
<dbReference type="GO" id="GO:0005634">
    <property type="term" value="C:nucleus"/>
    <property type="evidence" value="ECO:0007669"/>
    <property type="project" value="TreeGrafter"/>
</dbReference>
<evidence type="ECO:0000313" key="9">
    <source>
        <dbReference type="EMBL" id="KIW74013.1"/>
    </source>
</evidence>
<gene>
    <name evidence="9" type="ORF">PV04_02084</name>
</gene>
<evidence type="ECO:0000313" key="10">
    <source>
        <dbReference type="Proteomes" id="UP000054266"/>
    </source>
</evidence>
<dbReference type="SMART" id="SM00066">
    <property type="entry name" value="GAL4"/>
    <property type="match status" value="1"/>
</dbReference>
<dbReference type="CDD" id="cd00067">
    <property type="entry name" value="GAL4"/>
    <property type="match status" value="1"/>
</dbReference>
<keyword evidence="7" id="KW-0472">Membrane</keyword>
<keyword evidence="3" id="KW-0238">DNA-binding</keyword>
<dbReference type="AlphaFoldDB" id="A0A0D2FZT7"/>
<dbReference type="InterPro" id="IPR001138">
    <property type="entry name" value="Zn2Cys6_DnaBD"/>
</dbReference>
<dbReference type="InterPro" id="IPR051127">
    <property type="entry name" value="Fungal_SecMet_Regulators"/>
</dbReference>
<dbReference type="GO" id="GO:0000978">
    <property type="term" value="F:RNA polymerase II cis-regulatory region sequence-specific DNA binding"/>
    <property type="evidence" value="ECO:0007669"/>
    <property type="project" value="TreeGrafter"/>
</dbReference>
<dbReference type="PANTHER" id="PTHR47424:SF15">
    <property type="entry name" value="ZN(II)2CYS6 TRANSCRIPTION FACTOR (EUROFUNG)"/>
    <property type="match status" value="1"/>
</dbReference>
<dbReference type="Pfam" id="PF04082">
    <property type="entry name" value="Fungal_trans"/>
    <property type="match status" value="1"/>
</dbReference>
<organism evidence="9 10">
    <name type="scientific">Phialophora macrospora</name>
    <dbReference type="NCBI Taxonomy" id="1851006"/>
    <lineage>
        <taxon>Eukaryota</taxon>
        <taxon>Fungi</taxon>
        <taxon>Dikarya</taxon>
        <taxon>Ascomycota</taxon>
        <taxon>Pezizomycotina</taxon>
        <taxon>Eurotiomycetes</taxon>
        <taxon>Chaetothyriomycetidae</taxon>
        <taxon>Chaetothyriales</taxon>
        <taxon>Herpotrichiellaceae</taxon>
        <taxon>Phialophora</taxon>
    </lineage>
</organism>
<dbReference type="Gene3D" id="4.10.240.10">
    <property type="entry name" value="Zn(2)-C6 fungal-type DNA-binding domain"/>
    <property type="match status" value="1"/>
</dbReference>
<accession>A0A0D2FZT7</accession>
<dbReference type="SUPFAM" id="SSF57701">
    <property type="entry name" value="Zn2/Cys6 DNA-binding domain"/>
    <property type="match status" value="1"/>
</dbReference>
<dbReference type="PROSITE" id="PS50048">
    <property type="entry name" value="ZN2_CY6_FUNGAL_2"/>
    <property type="match status" value="1"/>
</dbReference>
<dbReference type="EMBL" id="KN846956">
    <property type="protein sequence ID" value="KIW74013.1"/>
    <property type="molecule type" value="Genomic_DNA"/>
</dbReference>
<dbReference type="CDD" id="cd12148">
    <property type="entry name" value="fungal_TF_MHR"/>
    <property type="match status" value="1"/>
</dbReference>
<keyword evidence="2" id="KW-0805">Transcription regulation</keyword>
<evidence type="ECO:0000256" key="2">
    <source>
        <dbReference type="ARBA" id="ARBA00023015"/>
    </source>
</evidence>
<dbReference type="Proteomes" id="UP000054266">
    <property type="component" value="Unassembled WGS sequence"/>
</dbReference>
<protein>
    <recommendedName>
        <fullName evidence="8">Zn(2)-C6 fungal-type domain-containing protein</fullName>
    </recommendedName>
</protein>
<keyword evidence="4" id="KW-0804">Transcription</keyword>
<sequence length="696" mass="78679">MSSVRHVNAGHPLKGRLAHLPALLSPPEALHSPQQPPPNSDERGSDRAQAVPPPRLAGSKRRRPRAARACEFCRAKKHRCDELLPCSRCRKRNRPCIYNDADLARQRFHALSHCELDGEQAGSTNTTLSTIRRGVGLDHTFHDQANEEVREINPHTLNTEFHGPTSSLAFLAAVQHHANEDGAQMTQQPRSLVSAFHNESFLPQTTRQRSAEAQSPSSTRYHFRQSRFFLDGYFQNLHFIHPVISRDGFFSKCEDLWFGRSENPPPSFVALYYAVMSLGAIIQEWDEETLDGMGRFDWARKMFHLASSALELTPSHNDLQAVQACLIMAKVCQNELNPHLAYMYLGRAVRTALSAGFNRRPRPSATAGRSEAHSDIARTWWGLYSLEIEMSFALGRPDSLGLDIYHNQTMPVVDETEHAILAVMVSFARLARKVSVSIYASAQSTSERLATATKIESEMDAWLMSVPSIIRPTFHGDQLSTMIKEPKWAKKQKHTLKFRYLNVKMVLYRPFLLHAAATDGTPELALQTAVDTCVSSARATIQLMYQMNCELSYFRTWWYNVTYTLYGASIILCYLSRLARYEERQDLQRHIDMSITVLNAMEDHSVARKAGVVLQEAVQHAQRKDNSTRTWVSQQAPQPAENLLMQLAHVSAEASGSRPLDEPLLDSFPDVTLDFMGQIFPFDENHVSPWPSYAPR</sequence>
<dbReference type="PANTHER" id="PTHR47424">
    <property type="entry name" value="REGULATORY PROTEIN GAL4"/>
    <property type="match status" value="1"/>
</dbReference>